<sequence>MTDQFNPRDITWLAFNERVLQEAMDESVPLPLRIRFLGIFSNNLDEFFRVRVAGLKRAMDFKNKILSESFYQPPSKILKNITEIVIEQQANFNKTWDKIQEEMAEKNVFIKTHKNLNRQQRDFVRSYFDEEVESNVIPILLHQNTPMPYLRDKSLYIGVAMRKKEWQYESRYAIIEVPSRILGRFVLLPSESGEKNVMLLEDVIIANLPYIFSYFGYDDFEAHCFKVTKDAEFDLDNDIRTTLVEKIEKAVKSRRKGKPTRFTFDKNMDKALLEFLIKKLQLTSRDSIIPGAKIHNFKHFMDFPDVFKAIEKPQERTSFTHPDFTDGQRVTDVVLRKDVLLTFPYHSYVPVIDLLREAAMDPDVKTIQITAYRLASNSKIVNALINAVRNGKDVTVMVELRARFDEENNLKWKERLEVEGVKVLVGIPNKKVHAKLCVIKKRVNNKTMQYGFVSTGNFNEKTAKIYGDNLLMTCNRSIMADINKIFNLFRKPKLNPEEALKNCKTLVVCPKYMREKIEWHINKEISEAKAGRKAMMIIKVNSLSDRGLILKLYEAAEAGVTIKMIVRGIYCAVNKKSFKQPIEAISIVDEYLEHSRIMYFYNKGQEDIYISSADWMTRNLDYRVEAAVKITSKPLKNEIKDLLEIQLKDNVKARILDNKLRNKYVKKDGTEFRSQIEIYKYLKNKADEQNQRRMKAL</sequence>
<dbReference type="Gene3D" id="3.30.1840.10">
    <property type="entry name" value="Polyphosphate kinase middle domain"/>
    <property type="match status" value="1"/>
</dbReference>
<feature type="domain" description="Polyphosphate kinase C-terminal" evidence="11">
    <location>
        <begin position="331"/>
        <end position="491"/>
    </location>
</feature>
<keyword evidence="6" id="KW-0479">Metal-binding</keyword>
<evidence type="ECO:0000313" key="12">
    <source>
        <dbReference type="EMBL" id="SNV50183.1"/>
    </source>
</evidence>
<gene>
    <name evidence="6 12" type="primary">ppk</name>
    <name evidence="12" type="ORF">SAMEA4412677_02291</name>
</gene>
<organism evidence="12 13">
    <name type="scientific">Chryseobacterium taklimakanense</name>
    <dbReference type="NCBI Taxonomy" id="536441"/>
    <lineage>
        <taxon>Bacteria</taxon>
        <taxon>Pseudomonadati</taxon>
        <taxon>Bacteroidota</taxon>
        <taxon>Flavobacteriia</taxon>
        <taxon>Flavobacteriales</taxon>
        <taxon>Weeksellaceae</taxon>
        <taxon>Chryseobacterium group</taxon>
        <taxon>Chryseobacterium</taxon>
    </lineage>
</organism>
<reference evidence="12 13" key="1">
    <citation type="submission" date="2017-06" db="EMBL/GenBank/DDBJ databases">
        <authorList>
            <consortium name="Pathogen Informatics"/>
        </authorList>
    </citation>
    <scope>NUCLEOTIDE SEQUENCE [LARGE SCALE GENOMIC DNA]</scope>
    <source>
        <strain evidence="12 13">NCTC13490</strain>
    </source>
</reference>
<comment type="similarity">
    <text evidence="6 7">Belongs to the polyphosphate kinase 1 (PPK1) family.</text>
</comment>
<evidence type="ECO:0000313" key="13">
    <source>
        <dbReference type="Proteomes" id="UP000215196"/>
    </source>
</evidence>
<feature type="binding site" evidence="6">
    <location>
        <position position="403"/>
    </location>
    <ligand>
        <name>Mg(2+)</name>
        <dbReference type="ChEBI" id="CHEBI:18420"/>
    </ligand>
</feature>
<dbReference type="PIRSF" id="PIRSF015589">
    <property type="entry name" value="PP_kinase"/>
    <property type="match status" value="1"/>
</dbReference>
<dbReference type="AlphaFoldDB" id="A0A239XVT0"/>
<evidence type="ECO:0000256" key="6">
    <source>
        <dbReference type="HAMAP-Rule" id="MF_00347"/>
    </source>
</evidence>
<feature type="binding site" evidence="6">
    <location>
        <position position="466"/>
    </location>
    <ligand>
        <name>ATP</name>
        <dbReference type="ChEBI" id="CHEBI:30616"/>
    </ligand>
</feature>
<keyword evidence="13" id="KW-1185">Reference proteome</keyword>
<feature type="binding site" evidence="6">
    <location>
        <position position="373"/>
    </location>
    <ligand>
        <name>Mg(2+)</name>
        <dbReference type="ChEBI" id="CHEBI:18420"/>
    </ligand>
</feature>
<keyword evidence="2 6" id="KW-0808">Transferase</keyword>
<evidence type="ECO:0000259" key="8">
    <source>
        <dbReference type="Pfam" id="PF02503"/>
    </source>
</evidence>
<feature type="domain" description="Polyphosphate kinase N-terminal" evidence="9">
    <location>
        <begin position="6"/>
        <end position="110"/>
    </location>
</feature>
<evidence type="ECO:0000256" key="5">
    <source>
        <dbReference type="ARBA" id="ARBA00022840"/>
    </source>
</evidence>
<evidence type="ECO:0000256" key="7">
    <source>
        <dbReference type="RuleBase" id="RU003800"/>
    </source>
</evidence>
<dbReference type="Gene3D" id="1.20.58.310">
    <property type="entry name" value="Polyphosphate kinase N-terminal domain"/>
    <property type="match status" value="1"/>
</dbReference>
<dbReference type="SUPFAM" id="SSF140356">
    <property type="entry name" value="PPK N-terminal domain-like"/>
    <property type="match status" value="1"/>
</dbReference>
<dbReference type="Gene3D" id="3.30.870.10">
    <property type="entry name" value="Endonuclease Chain A"/>
    <property type="match status" value="2"/>
</dbReference>
<evidence type="ECO:0000256" key="4">
    <source>
        <dbReference type="ARBA" id="ARBA00022777"/>
    </source>
</evidence>
<feature type="binding site" evidence="6">
    <location>
        <position position="567"/>
    </location>
    <ligand>
        <name>ATP</name>
        <dbReference type="ChEBI" id="CHEBI:30616"/>
    </ligand>
</feature>
<comment type="PTM">
    <text evidence="6 7">An intermediate of this reaction is the autophosphorylated ppk in which a phosphate is covalently linked to a histidine residue through a N-P bond.</text>
</comment>
<accession>A0A239XVT0</accession>
<evidence type="ECO:0000256" key="2">
    <source>
        <dbReference type="ARBA" id="ARBA00022679"/>
    </source>
</evidence>
<evidence type="ECO:0000259" key="11">
    <source>
        <dbReference type="Pfam" id="PF17941"/>
    </source>
</evidence>
<dbReference type="NCBIfam" id="TIGR03705">
    <property type="entry name" value="poly_P_kin"/>
    <property type="match status" value="1"/>
</dbReference>
<dbReference type="PANTHER" id="PTHR30218:SF0">
    <property type="entry name" value="POLYPHOSPHATE KINASE"/>
    <property type="match status" value="1"/>
</dbReference>
<comment type="catalytic activity">
    <reaction evidence="6 7">
        <text>[phosphate](n) + ATP = [phosphate](n+1) + ADP</text>
        <dbReference type="Rhea" id="RHEA:19573"/>
        <dbReference type="Rhea" id="RHEA-COMP:9859"/>
        <dbReference type="Rhea" id="RHEA-COMP:14280"/>
        <dbReference type="ChEBI" id="CHEBI:16838"/>
        <dbReference type="ChEBI" id="CHEBI:30616"/>
        <dbReference type="ChEBI" id="CHEBI:456216"/>
        <dbReference type="EC" id="2.7.4.1"/>
    </reaction>
</comment>
<dbReference type="Pfam" id="PF17941">
    <property type="entry name" value="PP_kinase_C_1"/>
    <property type="match status" value="1"/>
</dbReference>
<keyword evidence="5 6" id="KW-0067">ATP-binding</keyword>
<proteinExistence type="inferred from homology"/>
<keyword evidence="6" id="KW-0460">Magnesium</keyword>
<dbReference type="HAMAP" id="MF_00347">
    <property type="entry name" value="Polyphosphate_kinase"/>
    <property type="match status" value="1"/>
</dbReference>
<comment type="cofactor">
    <cofactor evidence="6">
        <name>Mg(2+)</name>
        <dbReference type="ChEBI" id="CHEBI:18420"/>
    </cofactor>
</comment>
<dbReference type="SUPFAM" id="SSF56024">
    <property type="entry name" value="Phospholipase D/nuclease"/>
    <property type="match status" value="2"/>
</dbReference>
<dbReference type="EC" id="2.7.4.1" evidence="6 7"/>
<dbReference type="EMBL" id="LT906465">
    <property type="protein sequence ID" value="SNV50183.1"/>
    <property type="molecule type" value="Genomic_DNA"/>
</dbReference>
<dbReference type="InterPro" id="IPR003414">
    <property type="entry name" value="PP_kinase"/>
</dbReference>
<evidence type="ECO:0000259" key="10">
    <source>
        <dbReference type="Pfam" id="PF13090"/>
    </source>
</evidence>
<dbReference type="Pfam" id="PF02503">
    <property type="entry name" value="PP_kinase"/>
    <property type="match status" value="1"/>
</dbReference>
<feature type="domain" description="Polyphosphate kinase middle" evidence="8">
    <location>
        <begin position="119"/>
        <end position="303"/>
    </location>
</feature>
<dbReference type="InterPro" id="IPR025200">
    <property type="entry name" value="PPK_C_dom2"/>
</dbReference>
<dbReference type="GO" id="GO:0046872">
    <property type="term" value="F:metal ion binding"/>
    <property type="evidence" value="ECO:0007669"/>
    <property type="project" value="UniProtKB-KW"/>
</dbReference>
<dbReference type="InterPro" id="IPR036832">
    <property type="entry name" value="PPK_N_dom_sf"/>
</dbReference>
<dbReference type="GO" id="GO:0006799">
    <property type="term" value="P:polyphosphate biosynthetic process"/>
    <property type="evidence" value="ECO:0007669"/>
    <property type="project" value="UniProtKB-UniRule"/>
</dbReference>
<name>A0A239XVT0_9FLAO</name>
<dbReference type="Proteomes" id="UP000215196">
    <property type="component" value="Chromosome 1"/>
</dbReference>
<dbReference type="InterPro" id="IPR036830">
    <property type="entry name" value="PP_kinase_middle_dom_sf"/>
</dbReference>
<dbReference type="InterPro" id="IPR024953">
    <property type="entry name" value="PP_kinase_middle"/>
</dbReference>
<dbReference type="GO" id="GO:0005524">
    <property type="term" value="F:ATP binding"/>
    <property type="evidence" value="ECO:0007669"/>
    <property type="project" value="UniProtKB-KW"/>
</dbReference>
<dbReference type="GO" id="GO:0008976">
    <property type="term" value="F:polyphosphate kinase activity"/>
    <property type="evidence" value="ECO:0007669"/>
    <property type="project" value="UniProtKB-UniRule"/>
</dbReference>
<evidence type="ECO:0000259" key="9">
    <source>
        <dbReference type="Pfam" id="PF13089"/>
    </source>
</evidence>
<evidence type="ECO:0000256" key="3">
    <source>
        <dbReference type="ARBA" id="ARBA00022741"/>
    </source>
</evidence>
<dbReference type="Pfam" id="PF13089">
    <property type="entry name" value="PP_kinase_N"/>
    <property type="match status" value="1"/>
</dbReference>
<protein>
    <recommendedName>
        <fullName evidence="6 7">Polyphosphate kinase</fullName>
        <ecNumber evidence="6 7">2.7.4.1</ecNumber>
    </recommendedName>
    <alternativeName>
        <fullName evidence="6">ATP-polyphosphate phosphotransferase</fullName>
    </alternativeName>
    <alternativeName>
        <fullName evidence="6">Polyphosphoric acid kinase</fullName>
    </alternativeName>
</protein>
<dbReference type="InterPro" id="IPR041108">
    <property type="entry name" value="PP_kinase_C_1"/>
</dbReference>
<dbReference type="PANTHER" id="PTHR30218">
    <property type="entry name" value="POLYPHOSPHATE KINASE"/>
    <property type="match status" value="1"/>
</dbReference>
<dbReference type="KEGG" id="ctak:4412677_02291"/>
<evidence type="ECO:0000256" key="1">
    <source>
        <dbReference type="ARBA" id="ARBA00022553"/>
    </source>
</evidence>
<dbReference type="NCBIfam" id="NF003917">
    <property type="entry name" value="PRK05443.1-1"/>
    <property type="match status" value="1"/>
</dbReference>
<dbReference type="SUPFAM" id="SSF143724">
    <property type="entry name" value="PHP14-like"/>
    <property type="match status" value="1"/>
</dbReference>
<dbReference type="GO" id="GO:0009358">
    <property type="term" value="C:polyphosphate kinase complex"/>
    <property type="evidence" value="ECO:0007669"/>
    <property type="project" value="InterPro"/>
</dbReference>
<feature type="domain" description="Polyphosphate kinase C-terminal" evidence="10">
    <location>
        <begin position="506"/>
        <end position="675"/>
    </location>
</feature>
<feature type="active site" description="Phosphohistidine intermediate" evidence="6">
    <location>
        <position position="433"/>
    </location>
</feature>
<dbReference type="Pfam" id="PF13090">
    <property type="entry name" value="PP_kinase_C"/>
    <property type="match status" value="1"/>
</dbReference>
<keyword evidence="4 6" id="KW-0418">Kinase</keyword>
<keyword evidence="1 6" id="KW-0597">Phosphoprotein</keyword>
<keyword evidence="3 6" id="KW-0547">Nucleotide-binding</keyword>
<comment type="function">
    <text evidence="6 7">Catalyzes the reversible transfer of the terminal phosphate of ATP to form a long-chain polyphosphate (polyP).</text>
</comment>
<dbReference type="RefSeq" id="WP_095073284.1">
    <property type="nucleotide sequence ID" value="NZ_LT906465.1"/>
</dbReference>
<feature type="binding site" evidence="6">
    <location>
        <position position="43"/>
    </location>
    <ligand>
        <name>ATP</name>
        <dbReference type="ChEBI" id="CHEBI:30616"/>
    </ligand>
</feature>
<dbReference type="InterPro" id="IPR025198">
    <property type="entry name" value="PPK_N_dom"/>
</dbReference>
<feature type="binding site" evidence="6">
    <location>
        <position position="594"/>
    </location>
    <ligand>
        <name>ATP</name>
        <dbReference type="ChEBI" id="CHEBI:30616"/>
    </ligand>
</feature>